<dbReference type="STRING" id="1454373.ACMU_11150"/>
<gene>
    <name evidence="2" type="ORF">ACMU_11150</name>
</gene>
<dbReference type="InterPro" id="IPR007361">
    <property type="entry name" value="DUF427"/>
</dbReference>
<protein>
    <recommendedName>
        <fullName evidence="1">DUF427 domain-containing protein</fullName>
    </recommendedName>
</protein>
<dbReference type="Gene3D" id="2.170.150.40">
    <property type="entry name" value="Domain of unknown function (DUF427)"/>
    <property type="match status" value="1"/>
</dbReference>
<dbReference type="RefSeq" id="WP_051588225.1">
    <property type="nucleotide sequence ID" value="NZ_JFKE01000004.1"/>
</dbReference>
<organism evidence="2 3">
    <name type="scientific">Actibacterium mucosum KCTC 23349</name>
    <dbReference type="NCBI Taxonomy" id="1454373"/>
    <lineage>
        <taxon>Bacteria</taxon>
        <taxon>Pseudomonadati</taxon>
        <taxon>Pseudomonadota</taxon>
        <taxon>Alphaproteobacteria</taxon>
        <taxon>Rhodobacterales</taxon>
        <taxon>Roseobacteraceae</taxon>
        <taxon>Actibacterium</taxon>
    </lineage>
</organism>
<dbReference type="InterPro" id="IPR038694">
    <property type="entry name" value="DUF427_sf"/>
</dbReference>
<dbReference type="Pfam" id="PF04248">
    <property type="entry name" value="NTP_transf_9"/>
    <property type="match status" value="1"/>
</dbReference>
<dbReference type="AlphaFoldDB" id="A0A037ZHZ9"/>
<name>A0A037ZHZ9_9RHOB</name>
<reference evidence="2 3" key="1">
    <citation type="submission" date="2014-03" db="EMBL/GenBank/DDBJ databases">
        <title>Draft Genome Sequence of Actibacterium mucosum KCTC 23349, a Marine Alphaproteobacterium with Complex Ionic Requirements Isolated from Mediterranean Seawater at Malvarrosa Beach, Valencia, Spain.</title>
        <authorList>
            <person name="Arahal D.R."/>
            <person name="Shao Z."/>
            <person name="Lai Q."/>
            <person name="Pujalte M.J."/>
        </authorList>
    </citation>
    <scope>NUCLEOTIDE SEQUENCE [LARGE SCALE GENOMIC DNA]</scope>
    <source>
        <strain evidence="2 3">KCTC 23349</strain>
    </source>
</reference>
<accession>A0A037ZHZ9</accession>
<evidence type="ECO:0000313" key="3">
    <source>
        <dbReference type="Proteomes" id="UP000026249"/>
    </source>
</evidence>
<dbReference type="OrthoDB" id="9815163at2"/>
<dbReference type="PANTHER" id="PTHR34310:SF9">
    <property type="entry name" value="BLR5716 PROTEIN"/>
    <property type="match status" value="1"/>
</dbReference>
<keyword evidence="3" id="KW-1185">Reference proteome</keyword>
<feature type="domain" description="DUF427" evidence="1">
    <location>
        <begin position="32"/>
        <end position="127"/>
    </location>
</feature>
<proteinExistence type="predicted"/>
<dbReference type="EMBL" id="JFKE01000004">
    <property type="protein sequence ID" value="KAJ55249.1"/>
    <property type="molecule type" value="Genomic_DNA"/>
</dbReference>
<dbReference type="Proteomes" id="UP000026249">
    <property type="component" value="Unassembled WGS sequence"/>
</dbReference>
<dbReference type="PANTHER" id="PTHR34310">
    <property type="entry name" value="DUF427 DOMAIN PROTEIN (AFU_ORTHOLOGUE AFUA_3G02220)"/>
    <property type="match status" value="1"/>
</dbReference>
<sequence>MAQLTENLLKHTIHNPANAAHFMRLKPVQKRVRVLYQGAVIAETTEALRLQEIGNDVYDPALYLPRDALVDRYAPSESSSHCPLKGDAEYLSLTDAQGDVIEEDIAWFYQSPLDFAAEINGRVSFYTTKVTVEEAPV</sequence>
<evidence type="ECO:0000313" key="2">
    <source>
        <dbReference type="EMBL" id="KAJ55249.1"/>
    </source>
</evidence>
<comment type="caution">
    <text evidence="2">The sequence shown here is derived from an EMBL/GenBank/DDBJ whole genome shotgun (WGS) entry which is preliminary data.</text>
</comment>
<evidence type="ECO:0000259" key="1">
    <source>
        <dbReference type="Pfam" id="PF04248"/>
    </source>
</evidence>